<dbReference type="PANTHER" id="PTHR34298:SF2">
    <property type="entry name" value="SEGREGATION AND CONDENSATION PROTEIN B"/>
    <property type="match status" value="1"/>
</dbReference>
<dbReference type="InterPro" id="IPR036388">
    <property type="entry name" value="WH-like_DNA-bd_sf"/>
</dbReference>
<gene>
    <name evidence="5" type="ORF">UFOPK2158_00953</name>
</gene>
<keyword evidence="2" id="KW-0132">Cell division</keyword>
<accession>A0A6J6K9I4</accession>
<name>A0A6J6K9I4_9ZZZZ</name>
<evidence type="ECO:0000256" key="4">
    <source>
        <dbReference type="ARBA" id="ARBA00023306"/>
    </source>
</evidence>
<organism evidence="5">
    <name type="scientific">freshwater metagenome</name>
    <dbReference type="NCBI Taxonomy" id="449393"/>
    <lineage>
        <taxon>unclassified sequences</taxon>
        <taxon>metagenomes</taxon>
        <taxon>ecological metagenomes</taxon>
    </lineage>
</organism>
<dbReference type="InterPro" id="IPR005234">
    <property type="entry name" value="ScpB_csome_segregation"/>
</dbReference>
<dbReference type="GO" id="GO:0051304">
    <property type="term" value="P:chromosome separation"/>
    <property type="evidence" value="ECO:0007669"/>
    <property type="project" value="InterPro"/>
</dbReference>
<evidence type="ECO:0000313" key="5">
    <source>
        <dbReference type="EMBL" id="CAB4646417.1"/>
    </source>
</evidence>
<dbReference type="AlphaFoldDB" id="A0A6J6K9I4"/>
<dbReference type="NCBIfam" id="TIGR00281">
    <property type="entry name" value="SMC-Scp complex subunit ScpB"/>
    <property type="match status" value="1"/>
</dbReference>
<evidence type="ECO:0000256" key="1">
    <source>
        <dbReference type="ARBA" id="ARBA00022490"/>
    </source>
</evidence>
<dbReference type="Pfam" id="PF04079">
    <property type="entry name" value="SMC_ScpB"/>
    <property type="match status" value="1"/>
</dbReference>
<dbReference type="Gene3D" id="1.10.10.10">
    <property type="entry name" value="Winged helix-like DNA-binding domain superfamily/Winged helix DNA-binding domain"/>
    <property type="match status" value="2"/>
</dbReference>
<dbReference type="PIRSF" id="PIRSF019345">
    <property type="entry name" value="ScpB"/>
    <property type="match status" value="1"/>
</dbReference>
<keyword evidence="4" id="KW-0131">Cell cycle</keyword>
<dbReference type="GO" id="GO:0051301">
    <property type="term" value="P:cell division"/>
    <property type="evidence" value="ECO:0007669"/>
    <property type="project" value="UniProtKB-KW"/>
</dbReference>
<sequence>MPKEKTETPVTTTENLERELEAILMVADQPQSVLELSSALEVPVAQVKAALQSLVADFNGEAAGPERGFELREVGGGWRIYVRERYDAVVSRVIHEQTPAKLSPAALETLAVIAYKQPVTRGQVSSIRAVNVDSVIRTLVNRGLVRESHTDPETGAIFYVTTDLLLGELGIESLEALPPLSPLLDDGADGFDDVD</sequence>
<keyword evidence="3" id="KW-0159">Chromosome partition</keyword>
<dbReference type="InterPro" id="IPR036390">
    <property type="entry name" value="WH_DNA-bd_sf"/>
</dbReference>
<evidence type="ECO:0000256" key="3">
    <source>
        <dbReference type="ARBA" id="ARBA00022829"/>
    </source>
</evidence>
<dbReference type="PANTHER" id="PTHR34298">
    <property type="entry name" value="SEGREGATION AND CONDENSATION PROTEIN B"/>
    <property type="match status" value="1"/>
</dbReference>
<dbReference type="SUPFAM" id="SSF46785">
    <property type="entry name" value="Winged helix' DNA-binding domain"/>
    <property type="match status" value="2"/>
</dbReference>
<evidence type="ECO:0000256" key="2">
    <source>
        <dbReference type="ARBA" id="ARBA00022618"/>
    </source>
</evidence>
<reference evidence="5" key="1">
    <citation type="submission" date="2020-05" db="EMBL/GenBank/DDBJ databases">
        <authorList>
            <person name="Chiriac C."/>
            <person name="Salcher M."/>
            <person name="Ghai R."/>
            <person name="Kavagutti S V."/>
        </authorList>
    </citation>
    <scope>NUCLEOTIDE SEQUENCE</scope>
</reference>
<keyword evidence="1" id="KW-0963">Cytoplasm</keyword>
<dbReference type="EMBL" id="CAEZVY010000097">
    <property type="protein sequence ID" value="CAB4646417.1"/>
    <property type="molecule type" value="Genomic_DNA"/>
</dbReference>
<protein>
    <submittedName>
        <fullName evidence="5">Unannotated protein</fullName>
    </submittedName>
</protein>
<proteinExistence type="predicted"/>